<dbReference type="Pfam" id="PF19668">
    <property type="entry name" value="DUF6171"/>
    <property type="match status" value="1"/>
</dbReference>
<gene>
    <name evidence="1" type="ORF">GCM10010916_13980</name>
</gene>
<dbReference type="AlphaFoldDB" id="A0A917FRJ4"/>
<comment type="caution">
    <text evidence="1">The sequence shown here is derived from an EMBL/GenBank/DDBJ whole genome shotgun (WGS) entry which is preliminary data.</text>
</comment>
<reference evidence="1" key="2">
    <citation type="submission" date="2020-09" db="EMBL/GenBank/DDBJ databases">
        <authorList>
            <person name="Sun Q."/>
            <person name="Zhou Y."/>
        </authorList>
    </citation>
    <scope>NUCLEOTIDE SEQUENCE</scope>
    <source>
        <strain evidence="1">CGMCC 1.12987</strain>
    </source>
</reference>
<proteinExistence type="predicted"/>
<evidence type="ECO:0000313" key="2">
    <source>
        <dbReference type="Proteomes" id="UP000644756"/>
    </source>
</evidence>
<dbReference type="EMBL" id="BMGR01000004">
    <property type="protein sequence ID" value="GGF97942.1"/>
    <property type="molecule type" value="Genomic_DNA"/>
</dbReference>
<reference evidence="1" key="1">
    <citation type="journal article" date="2014" name="Int. J. Syst. Evol. Microbiol.">
        <title>Complete genome sequence of Corynebacterium casei LMG S-19264T (=DSM 44701T), isolated from a smear-ripened cheese.</title>
        <authorList>
            <consortium name="US DOE Joint Genome Institute (JGI-PGF)"/>
            <person name="Walter F."/>
            <person name="Albersmeier A."/>
            <person name="Kalinowski J."/>
            <person name="Ruckert C."/>
        </authorList>
    </citation>
    <scope>NUCLEOTIDE SEQUENCE</scope>
    <source>
        <strain evidence="1">CGMCC 1.12987</strain>
    </source>
</reference>
<evidence type="ECO:0000313" key="1">
    <source>
        <dbReference type="EMBL" id="GGF97942.1"/>
    </source>
</evidence>
<dbReference type="InterPro" id="IPR046169">
    <property type="entry name" value="DUF6171"/>
</dbReference>
<dbReference type="Proteomes" id="UP000644756">
    <property type="component" value="Unassembled WGS sequence"/>
</dbReference>
<keyword evidence="2" id="KW-1185">Reference proteome</keyword>
<name>A0A917FRJ4_9BACL</name>
<organism evidence="1 2">
    <name type="scientific">Paenibacillus abyssi</name>
    <dbReference type="NCBI Taxonomy" id="1340531"/>
    <lineage>
        <taxon>Bacteria</taxon>
        <taxon>Bacillati</taxon>
        <taxon>Bacillota</taxon>
        <taxon>Bacilli</taxon>
        <taxon>Bacillales</taxon>
        <taxon>Paenibacillaceae</taxon>
        <taxon>Paenibacillus</taxon>
    </lineage>
</organism>
<sequence>MKDNRSCKGCDDSYRVMEEQISRMLLSPMFQSPERCVPEPVYEKRLEACMDCPNLLEGTTCSLCGCIVRITAKLKERSCPKPGDNRWTY</sequence>
<accession>A0A917FRJ4</accession>
<dbReference type="RefSeq" id="WP_188530349.1">
    <property type="nucleotide sequence ID" value="NZ_BMGR01000004.1"/>
</dbReference>
<protein>
    <submittedName>
        <fullName evidence="1">Uncharacterized protein</fullName>
    </submittedName>
</protein>